<evidence type="ECO:0000259" key="1">
    <source>
        <dbReference type="Pfam" id="PF14238"/>
    </source>
</evidence>
<dbReference type="Pfam" id="PF14238">
    <property type="entry name" value="DUF4340"/>
    <property type="match status" value="1"/>
</dbReference>
<sequence length="318" mass="36014">MKKILPTLIALGLFIAVFAYYQYFQKEKLTEETKETLIWQEDQNKITEIDILGEDQSIKIKRNGTTWDIASPIEYPANSYTIETILSRFSSPKSNGLVEENPKDLSVYGLNAPSKSITLTDDAGSSNTLSLGNTAPLGKGYYVLDNNAKKVYTMNASLWDEIDLDVNSLRDKSLLSFSEEYVEKIEIKNNDTAFSITSKEEDLLTRWYSDNQELDEVKVNTFLASLRGKVIKEFTVDHADDKALEAYGLKEPWATVTLYLSDQEDSTLTLYVGNTVDEDEDTYVTLGDKKFIYKVQATSLLPTELTIDHFTTTEKTEE</sequence>
<dbReference type="Proteomes" id="UP001486565">
    <property type="component" value="Chromosome"/>
</dbReference>
<accession>A0ABZ2Y192</accession>
<keyword evidence="3" id="KW-1185">Reference proteome</keyword>
<feature type="domain" description="DUF4340" evidence="1">
    <location>
        <begin position="67"/>
        <end position="252"/>
    </location>
</feature>
<reference evidence="2 3" key="1">
    <citation type="submission" date="2023-03" db="EMBL/GenBank/DDBJ databases">
        <title>Novel Species.</title>
        <authorList>
            <person name="Ma S."/>
        </authorList>
    </citation>
    <scope>NUCLEOTIDE SEQUENCE [LARGE SCALE GENOMIC DNA]</scope>
    <source>
        <strain evidence="2 3">LIND6LT2</strain>
    </source>
</reference>
<gene>
    <name evidence="2" type="ORF">QBE51_09770</name>
</gene>
<dbReference type="InterPro" id="IPR025641">
    <property type="entry name" value="DUF4340"/>
</dbReference>
<name>A0ABZ2Y192_9FIRM</name>
<protein>
    <submittedName>
        <fullName evidence="2">DUF4340 domain-containing protein</fullName>
    </submittedName>
</protein>
<dbReference type="RefSeq" id="WP_341876091.1">
    <property type="nucleotide sequence ID" value="NZ_CP121687.1"/>
</dbReference>
<organism evidence="2 3">
    <name type="scientific">Defluviitalea saccharophila</name>
    <dbReference type="NCBI Taxonomy" id="879970"/>
    <lineage>
        <taxon>Bacteria</taxon>
        <taxon>Bacillati</taxon>
        <taxon>Bacillota</taxon>
        <taxon>Clostridia</taxon>
        <taxon>Lachnospirales</taxon>
        <taxon>Defluviitaleaceae</taxon>
        <taxon>Defluviitalea</taxon>
    </lineage>
</organism>
<evidence type="ECO:0000313" key="2">
    <source>
        <dbReference type="EMBL" id="WZL69088.1"/>
    </source>
</evidence>
<proteinExistence type="predicted"/>
<evidence type="ECO:0000313" key="3">
    <source>
        <dbReference type="Proteomes" id="UP001486565"/>
    </source>
</evidence>
<dbReference type="EMBL" id="CP121687">
    <property type="protein sequence ID" value="WZL69088.1"/>
    <property type="molecule type" value="Genomic_DNA"/>
</dbReference>